<reference evidence="3 4" key="1">
    <citation type="journal article" date="2011" name="Plasmid">
        <title>Streptomyces turgidiscabies Car8 contains a modular pathogenicity island that shares virulence genes with other actinobacterial plant pathogens.</title>
        <authorList>
            <person name="Huguet-Tapia J.C."/>
            <person name="Badger J.H."/>
            <person name="Loria R."/>
            <person name="Pettis G.S."/>
        </authorList>
    </citation>
    <scope>NUCLEOTIDE SEQUENCE [LARGE SCALE GENOMIC DNA]</scope>
    <source>
        <strain evidence="3 4">Car8</strain>
    </source>
</reference>
<protein>
    <submittedName>
        <fullName evidence="3">Uncharacterized protein</fullName>
    </submittedName>
</protein>
<name>L7F4C1_STRT8</name>
<feature type="compositionally biased region" description="Basic residues" evidence="1">
    <location>
        <begin position="8"/>
        <end position="19"/>
    </location>
</feature>
<dbReference type="EMBL" id="AEJB01000361">
    <property type="protein sequence ID" value="ELP66137.1"/>
    <property type="molecule type" value="Genomic_DNA"/>
</dbReference>
<keyword evidence="2" id="KW-1133">Transmembrane helix</keyword>
<keyword evidence="4" id="KW-1185">Reference proteome</keyword>
<feature type="region of interest" description="Disordered" evidence="1">
    <location>
        <begin position="1"/>
        <end position="22"/>
    </location>
</feature>
<comment type="caution">
    <text evidence="3">The sequence shown here is derived from an EMBL/GenBank/DDBJ whole genome shotgun (WGS) entry which is preliminary data.</text>
</comment>
<evidence type="ECO:0000313" key="3">
    <source>
        <dbReference type="EMBL" id="ELP66137.1"/>
    </source>
</evidence>
<gene>
    <name evidence="3" type="ORF">STRTUCAR8_10233</name>
</gene>
<evidence type="ECO:0000256" key="1">
    <source>
        <dbReference type="SAM" id="MobiDB-lite"/>
    </source>
</evidence>
<dbReference type="AlphaFoldDB" id="L7F4C1"/>
<evidence type="ECO:0000313" key="4">
    <source>
        <dbReference type="Proteomes" id="UP000010931"/>
    </source>
</evidence>
<proteinExistence type="predicted"/>
<sequence length="58" mass="6118">MALLGGHTPRRAARRHPLQHPREGLSALSCGALGAAVCLPLGLLLRQARAPKQAPLFT</sequence>
<accession>L7F4C1</accession>
<keyword evidence="2" id="KW-0472">Membrane</keyword>
<keyword evidence="2" id="KW-0812">Transmembrane</keyword>
<organism evidence="3 4">
    <name type="scientific">Streptomyces turgidiscabies (strain Car8)</name>
    <dbReference type="NCBI Taxonomy" id="698760"/>
    <lineage>
        <taxon>Bacteria</taxon>
        <taxon>Bacillati</taxon>
        <taxon>Actinomycetota</taxon>
        <taxon>Actinomycetes</taxon>
        <taxon>Kitasatosporales</taxon>
        <taxon>Streptomycetaceae</taxon>
        <taxon>Streptomyces</taxon>
    </lineage>
</organism>
<evidence type="ECO:0000256" key="2">
    <source>
        <dbReference type="SAM" id="Phobius"/>
    </source>
</evidence>
<feature type="transmembrane region" description="Helical" evidence="2">
    <location>
        <begin position="25"/>
        <end position="45"/>
    </location>
</feature>
<dbReference type="Proteomes" id="UP000010931">
    <property type="component" value="Unassembled WGS sequence"/>
</dbReference>